<gene>
    <name evidence="3" type="ORF">G6011_07755</name>
</gene>
<evidence type="ECO:0000313" key="4">
    <source>
        <dbReference type="Proteomes" id="UP001199106"/>
    </source>
</evidence>
<proteinExistence type="predicted"/>
<feature type="compositionally biased region" description="Acidic residues" evidence="1">
    <location>
        <begin position="531"/>
        <end position="557"/>
    </location>
</feature>
<sequence length="589" mass="63925">MAQDGARVPAWKRLGLALKNQTQSGVAVLEQQTLTLDPQPSTAYSAQDTSCEHSVPSDAPAANGRSSKLGKRKHQHEPAEVHQQEAKKSRSDIAESQVNGAASHGLSVGPVAETARVDAVMDEAPTSGKPVKGDSNYRKRKQKPVKRQRERQDAQDGDSQPQAPSKHGSAPSPNEPAYATARPTLLASTELHHINTATASTPQKLPKKSNRKDASGSPPLTDRRKSVAFTPDTKKSDGNTGQDYFKAWVAEQKGTGAVSQPPEVSNFVLHSLIAEEEKTARRNGQLDKRQATTEAEAEETTDSKIPDTISEENSIPKPSSKTLEANTTSKPLSKTAEANSALSPAPKGKKKDPSVYIAYLTQYYNDRDNWKFNKARQNDVVDNALNIFRIPNEHTDALAEYVAGLKGAGVINRLRDRCRATVKDLEEQDAQMNDAEAKKVAQEDAEQERILKERKRRKTEGDMTDLANHEYSPGFIRRLQRRRAEALLNALGRAAPVSPAVNPRSSINPLMEHVEPAKPIARKRKRRTEVSSDESSSDSSDDDSSDSEASSDSDSGSDNERSAKSASSSGSSSESSDSDSDSDSDGDSD</sequence>
<feature type="region of interest" description="Disordered" evidence="1">
    <location>
        <begin position="279"/>
        <end position="351"/>
    </location>
</feature>
<protein>
    <recommendedName>
        <fullName evidence="2">WKF domain-containing protein</fullName>
    </recommendedName>
</protein>
<evidence type="ECO:0000256" key="1">
    <source>
        <dbReference type="SAM" id="MobiDB-lite"/>
    </source>
</evidence>
<evidence type="ECO:0000259" key="2">
    <source>
        <dbReference type="Pfam" id="PF10180"/>
    </source>
</evidence>
<accession>A0AAD4F8X6</accession>
<feature type="region of interest" description="Disordered" evidence="1">
    <location>
        <begin position="497"/>
        <end position="589"/>
    </location>
</feature>
<feature type="compositionally biased region" description="Polar residues" evidence="1">
    <location>
        <begin position="311"/>
        <end position="342"/>
    </location>
</feature>
<dbReference type="AlphaFoldDB" id="A0AAD4F8X6"/>
<evidence type="ECO:0000313" key="3">
    <source>
        <dbReference type="EMBL" id="KAG9185211.1"/>
    </source>
</evidence>
<feature type="compositionally biased region" description="Basic residues" evidence="1">
    <location>
        <begin position="138"/>
        <end position="149"/>
    </location>
</feature>
<feature type="region of interest" description="Disordered" evidence="1">
    <location>
        <begin position="38"/>
        <end position="180"/>
    </location>
</feature>
<feature type="compositionally biased region" description="Basic and acidic residues" evidence="1">
    <location>
        <begin position="435"/>
        <end position="451"/>
    </location>
</feature>
<name>A0AAD4F8X6_9PLEO</name>
<dbReference type="EMBL" id="JAANER010000011">
    <property type="protein sequence ID" value="KAG9185211.1"/>
    <property type="molecule type" value="Genomic_DNA"/>
</dbReference>
<reference evidence="3" key="1">
    <citation type="submission" date="2021-07" db="EMBL/GenBank/DDBJ databases">
        <title>Genome Resource of American Ginseng Black Spot Pathogen Alternaria panax.</title>
        <authorList>
            <person name="Qiu C."/>
            <person name="Wang W."/>
            <person name="Liu Z."/>
        </authorList>
    </citation>
    <scope>NUCLEOTIDE SEQUENCE</scope>
    <source>
        <strain evidence="3">BNCC115425</strain>
    </source>
</reference>
<comment type="caution">
    <text evidence="3">The sequence shown here is derived from an EMBL/GenBank/DDBJ whole genome shotgun (WGS) entry which is preliminary data.</text>
</comment>
<feature type="region of interest" description="Disordered" evidence="1">
    <location>
        <begin position="196"/>
        <end position="241"/>
    </location>
</feature>
<dbReference type="Proteomes" id="UP001199106">
    <property type="component" value="Unassembled WGS sequence"/>
</dbReference>
<dbReference type="PANTHER" id="PTHR22306">
    <property type="entry name" value="CHROMOSOME 7 OPEN READING FRAME 50"/>
    <property type="match status" value="1"/>
</dbReference>
<dbReference type="InterPro" id="IPR019327">
    <property type="entry name" value="WKF"/>
</dbReference>
<feature type="compositionally biased region" description="Low complexity" evidence="1">
    <location>
        <begin position="564"/>
        <end position="575"/>
    </location>
</feature>
<keyword evidence="4" id="KW-1185">Reference proteome</keyword>
<feature type="compositionally biased region" description="Basic and acidic residues" evidence="1">
    <location>
        <begin position="279"/>
        <end position="291"/>
    </location>
</feature>
<feature type="compositionally biased region" description="Basic and acidic residues" evidence="1">
    <location>
        <begin position="76"/>
        <end position="93"/>
    </location>
</feature>
<organism evidence="3 4">
    <name type="scientific">Alternaria panax</name>
    <dbReference type="NCBI Taxonomy" id="48097"/>
    <lineage>
        <taxon>Eukaryota</taxon>
        <taxon>Fungi</taxon>
        <taxon>Dikarya</taxon>
        <taxon>Ascomycota</taxon>
        <taxon>Pezizomycotina</taxon>
        <taxon>Dothideomycetes</taxon>
        <taxon>Pleosporomycetidae</taxon>
        <taxon>Pleosporales</taxon>
        <taxon>Pleosporineae</taxon>
        <taxon>Pleosporaceae</taxon>
        <taxon>Alternaria</taxon>
        <taxon>Alternaria sect. Panax</taxon>
    </lineage>
</organism>
<feature type="compositionally biased region" description="Polar residues" evidence="1">
    <location>
        <begin position="38"/>
        <end position="49"/>
    </location>
</feature>
<dbReference type="PANTHER" id="PTHR22306:SF2">
    <property type="entry name" value="CHROMOSOME 7 OPEN READING FRAME 50"/>
    <property type="match status" value="1"/>
</dbReference>
<feature type="region of interest" description="Disordered" evidence="1">
    <location>
        <begin position="431"/>
        <end position="466"/>
    </location>
</feature>
<dbReference type="Pfam" id="PF10180">
    <property type="entry name" value="WKF"/>
    <property type="match status" value="1"/>
</dbReference>
<feature type="compositionally biased region" description="Acidic residues" evidence="1">
    <location>
        <begin position="576"/>
        <end position="589"/>
    </location>
</feature>
<feature type="domain" description="WKF" evidence="2">
    <location>
        <begin position="358"/>
        <end position="420"/>
    </location>
</feature>